<gene>
    <name evidence="2" type="ORF">H1D41_07780</name>
</gene>
<feature type="transmembrane region" description="Helical" evidence="1">
    <location>
        <begin position="50"/>
        <end position="68"/>
    </location>
</feature>
<dbReference type="EMBL" id="JADCKQ010000004">
    <property type="protein sequence ID" value="MBI1493528.1"/>
    <property type="molecule type" value="Genomic_DNA"/>
</dbReference>
<feature type="transmembrane region" description="Helical" evidence="1">
    <location>
        <begin position="25"/>
        <end position="44"/>
    </location>
</feature>
<name>A0A8J7ICM6_9RHOB</name>
<evidence type="ECO:0000313" key="3">
    <source>
        <dbReference type="Proteomes" id="UP000640583"/>
    </source>
</evidence>
<accession>A0A8J7ICM6</accession>
<dbReference type="RefSeq" id="WP_228848357.1">
    <property type="nucleotide sequence ID" value="NZ_JADCKQ010000004.1"/>
</dbReference>
<keyword evidence="1" id="KW-1133">Transmembrane helix</keyword>
<keyword evidence="1" id="KW-0812">Transmembrane</keyword>
<keyword evidence="1" id="KW-0472">Membrane</keyword>
<dbReference type="AlphaFoldDB" id="A0A8J7ICM6"/>
<proteinExistence type="predicted"/>
<dbReference type="Proteomes" id="UP000640583">
    <property type="component" value="Unassembled WGS sequence"/>
</dbReference>
<sequence>MTDQNTTAGEAEVLMELEVSPIRRIFALMVLFLLGLLLIWNGMILPGAAIGLKLLLMLMGTAVLWLGIKMYDRTRGGLILTKEALSDYRGTCLIRMEDVVAMEKGVFALKPSNGFMLRGTGAPGNLWAPGMYWRVGTRVGVGGITNARDAKSMIEIIVALTETHS</sequence>
<reference evidence="2" key="1">
    <citation type="submission" date="2020-10" db="EMBL/GenBank/DDBJ databases">
        <title>Paenihalocynthiibacter styelae gen. nov., sp. nov., isolated from stalked sea squirt Styela clava.</title>
        <authorList>
            <person name="Kim Y.-O."/>
            <person name="Yoon J.-H."/>
        </authorList>
    </citation>
    <scope>NUCLEOTIDE SEQUENCE</scope>
    <source>
        <strain evidence="2">MYP1-1</strain>
    </source>
</reference>
<organism evidence="2 3">
    <name type="scientific">Halocynthiibacter styelae</name>
    <dbReference type="NCBI Taxonomy" id="2761955"/>
    <lineage>
        <taxon>Bacteria</taxon>
        <taxon>Pseudomonadati</taxon>
        <taxon>Pseudomonadota</taxon>
        <taxon>Alphaproteobacteria</taxon>
        <taxon>Rhodobacterales</taxon>
        <taxon>Paracoccaceae</taxon>
        <taxon>Halocynthiibacter</taxon>
    </lineage>
</organism>
<evidence type="ECO:0000256" key="1">
    <source>
        <dbReference type="SAM" id="Phobius"/>
    </source>
</evidence>
<comment type="caution">
    <text evidence="2">The sequence shown here is derived from an EMBL/GenBank/DDBJ whole genome shotgun (WGS) entry which is preliminary data.</text>
</comment>
<evidence type="ECO:0000313" key="2">
    <source>
        <dbReference type="EMBL" id="MBI1493528.1"/>
    </source>
</evidence>
<keyword evidence="3" id="KW-1185">Reference proteome</keyword>
<protein>
    <submittedName>
        <fullName evidence="2">Uncharacterized protein</fullName>
    </submittedName>
</protein>